<feature type="transmembrane region" description="Helical" evidence="10">
    <location>
        <begin position="366"/>
        <end position="387"/>
    </location>
</feature>
<feature type="transmembrane region" description="Helical" evidence="10">
    <location>
        <begin position="291"/>
        <end position="310"/>
    </location>
</feature>
<dbReference type="OrthoDB" id="9804143at2"/>
<reference evidence="12" key="1">
    <citation type="submission" date="2016-10" db="EMBL/GenBank/DDBJ databases">
        <authorList>
            <person name="Wegmann U."/>
        </authorList>
    </citation>
    <scope>NUCLEOTIDE SEQUENCE [LARGE SCALE GENOMIC DNA]</scope>
</reference>
<dbReference type="Pfam" id="PF03023">
    <property type="entry name" value="MurJ"/>
    <property type="match status" value="1"/>
</dbReference>
<dbReference type="Proteomes" id="UP000186323">
    <property type="component" value="Chromosome I"/>
</dbReference>
<evidence type="ECO:0000256" key="1">
    <source>
        <dbReference type="ARBA" id="ARBA00004651"/>
    </source>
</evidence>
<keyword evidence="7 10" id="KW-0472">Membrane</keyword>
<feature type="transmembrane region" description="Helical" evidence="10">
    <location>
        <begin position="322"/>
        <end position="346"/>
    </location>
</feature>
<dbReference type="KEGG" id="dpg:DESPIGER_1409"/>
<gene>
    <name evidence="11" type="ORF">DESPIGER_1409</name>
</gene>
<evidence type="ECO:0000256" key="6">
    <source>
        <dbReference type="ARBA" id="ARBA00022989"/>
    </source>
</evidence>
<organism evidence="11 12">
    <name type="scientific">Desulfovibrio piger</name>
    <dbReference type="NCBI Taxonomy" id="901"/>
    <lineage>
        <taxon>Bacteria</taxon>
        <taxon>Pseudomonadati</taxon>
        <taxon>Thermodesulfobacteriota</taxon>
        <taxon>Desulfovibrionia</taxon>
        <taxon>Desulfovibrionales</taxon>
        <taxon>Desulfovibrionaceae</taxon>
        <taxon>Desulfovibrio</taxon>
    </lineage>
</organism>
<proteinExistence type="inferred from homology"/>
<comment type="subcellular location">
    <subcellularLocation>
        <location evidence="1">Cell membrane</location>
        <topology evidence="1">Multi-pass membrane protein</topology>
    </subcellularLocation>
</comment>
<keyword evidence="3 10" id="KW-0812">Transmembrane</keyword>
<feature type="transmembrane region" description="Helical" evidence="10">
    <location>
        <begin position="420"/>
        <end position="443"/>
    </location>
</feature>
<dbReference type="CDD" id="cd13123">
    <property type="entry name" value="MATE_MurJ_like"/>
    <property type="match status" value="1"/>
</dbReference>
<keyword evidence="12" id="KW-1185">Reference proteome</keyword>
<dbReference type="InterPro" id="IPR004268">
    <property type="entry name" value="MurJ"/>
</dbReference>
<feature type="transmembrane region" description="Helical" evidence="10">
    <location>
        <begin position="87"/>
        <end position="111"/>
    </location>
</feature>
<dbReference type="GO" id="GO:0009252">
    <property type="term" value="P:peptidoglycan biosynthetic process"/>
    <property type="evidence" value="ECO:0007669"/>
    <property type="project" value="UniProtKB-KW"/>
</dbReference>
<feature type="transmembrane region" description="Helical" evidence="10">
    <location>
        <begin position="48"/>
        <end position="75"/>
    </location>
</feature>
<evidence type="ECO:0000256" key="7">
    <source>
        <dbReference type="ARBA" id="ARBA00023136"/>
    </source>
</evidence>
<comment type="similarity">
    <text evidence="9">Belongs to the MurJ/MviN family.</text>
</comment>
<dbReference type="PRINTS" id="PR01806">
    <property type="entry name" value="VIRFACTRMVIN"/>
</dbReference>
<evidence type="ECO:0000256" key="8">
    <source>
        <dbReference type="ARBA" id="ARBA00060041"/>
    </source>
</evidence>
<feature type="transmembrane region" description="Helical" evidence="10">
    <location>
        <begin position="131"/>
        <end position="156"/>
    </location>
</feature>
<dbReference type="RefSeq" id="WP_072334768.1">
    <property type="nucleotide sequence ID" value="NZ_DBGALU010000027.1"/>
</dbReference>
<dbReference type="PANTHER" id="PTHR47019:SF1">
    <property type="entry name" value="LIPID II FLIPPASE MURJ"/>
    <property type="match status" value="1"/>
</dbReference>
<evidence type="ECO:0000313" key="11">
    <source>
        <dbReference type="EMBL" id="SFV73255.1"/>
    </source>
</evidence>
<accession>A0A1K1LEW9</accession>
<dbReference type="EMBL" id="LT630450">
    <property type="protein sequence ID" value="SFV73255.1"/>
    <property type="molecule type" value="Genomic_DNA"/>
</dbReference>
<evidence type="ECO:0000256" key="5">
    <source>
        <dbReference type="ARBA" id="ARBA00022984"/>
    </source>
</evidence>
<sequence>MSFFSQKQRMGAAALILAASTILSRLMGLVRDKVISWQFGAGSEADMYFAAFVVPDIINHLLAGGIMAITIIPLLSRRFQEDEDDGWRFFSCIFCWMVVASLLVTGAGMLGAEELARITAPGFDAAQTARLAFFMRIILPAQVFFLCGACVTALLYMRRQFRVPALAPLIYNGCIIAGGLLLPWLTQGMALPAEWELGGMTGYCVGVTVGAGLGAFLLPFRVAAAGGLRLSPVFRHPLLKRFLIMALPLMLGQTVIFLDEQFMRVFGSLVGDGAVSLLNYARRIMQVPVGLMGQAAAVASYPFLVSLLTSGEKERFDQTLSAALRASVGLIIPCALWMGVAARPIMGVIFQGGRFGLAETVASTPLLQIMLAATPLWIVYMVLVRAFYADGDTLTPATTGTAMTLLALPVYYWWAVPLGAWAIALTSAVSVSAYVLWLVAIWARRQGTGAFAGLLSLSGRALLCSLPAGAASWAAQYGLDSLRASGVLALPAVAQACLACAASGLAFAVVFLPLSCRLAPGILEPVWRRLRRGRAQGQA</sequence>
<evidence type="ECO:0000256" key="4">
    <source>
        <dbReference type="ARBA" id="ARBA00022960"/>
    </source>
</evidence>
<evidence type="ECO:0000256" key="2">
    <source>
        <dbReference type="ARBA" id="ARBA00022475"/>
    </source>
</evidence>
<dbReference type="GO" id="GO:0008360">
    <property type="term" value="P:regulation of cell shape"/>
    <property type="evidence" value="ECO:0007669"/>
    <property type="project" value="UniProtKB-KW"/>
</dbReference>
<feature type="transmembrane region" description="Helical" evidence="10">
    <location>
        <begin position="163"/>
        <end position="185"/>
    </location>
</feature>
<dbReference type="InterPro" id="IPR051050">
    <property type="entry name" value="Lipid_II_flippase_MurJ/MviN"/>
</dbReference>
<evidence type="ECO:0000313" key="12">
    <source>
        <dbReference type="Proteomes" id="UP000186323"/>
    </source>
</evidence>
<name>A0A1K1LEW9_9BACT</name>
<dbReference type="GO" id="GO:0015648">
    <property type="term" value="F:lipid-linked peptidoglycan transporter activity"/>
    <property type="evidence" value="ECO:0007669"/>
    <property type="project" value="TreeGrafter"/>
</dbReference>
<evidence type="ECO:0000256" key="9">
    <source>
        <dbReference type="ARBA" id="ARBA00061532"/>
    </source>
</evidence>
<keyword evidence="4" id="KW-0133">Cell shape</keyword>
<feature type="transmembrane region" description="Helical" evidence="10">
    <location>
        <begin position="394"/>
        <end position="414"/>
    </location>
</feature>
<keyword evidence="6 10" id="KW-1133">Transmembrane helix</keyword>
<keyword evidence="2" id="KW-1003">Cell membrane</keyword>
<comment type="function">
    <text evidence="8">Involved in peptidoglycan biosynthesis. Transports lipid-linked peptidoglycan precursors from the inner to the outer leaflet of the cytoplasmic membrane.</text>
</comment>
<dbReference type="GO" id="GO:0034204">
    <property type="term" value="P:lipid translocation"/>
    <property type="evidence" value="ECO:0007669"/>
    <property type="project" value="TreeGrafter"/>
</dbReference>
<evidence type="ECO:0000256" key="10">
    <source>
        <dbReference type="SAM" id="Phobius"/>
    </source>
</evidence>
<protein>
    <submittedName>
        <fullName evidence="11">Integral membrane protein MviN</fullName>
    </submittedName>
</protein>
<dbReference type="GO" id="GO:0005886">
    <property type="term" value="C:plasma membrane"/>
    <property type="evidence" value="ECO:0007669"/>
    <property type="project" value="UniProtKB-SubCell"/>
</dbReference>
<feature type="transmembrane region" description="Helical" evidence="10">
    <location>
        <begin position="238"/>
        <end position="258"/>
    </location>
</feature>
<evidence type="ECO:0000256" key="3">
    <source>
        <dbReference type="ARBA" id="ARBA00022692"/>
    </source>
</evidence>
<feature type="transmembrane region" description="Helical" evidence="10">
    <location>
        <begin position="450"/>
        <end position="475"/>
    </location>
</feature>
<keyword evidence="5" id="KW-0573">Peptidoglycan synthesis</keyword>
<feature type="transmembrane region" description="Helical" evidence="10">
    <location>
        <begin position="197"/>
        <end position="218"/>
    </location>
</feature>
<dbReference type="AlphaFoldDB" id="A0A1K1LEW9"/>
<feature type="transmembrane region" description="Helical" evidence="10">
    <location>
        <begin position="487"/>
        <end position="512"/>
    </location>
</feature>
<dbReference type="PANTHER" id="PTHR47019">
    <property type="entry name" value="LIPID II FLIPPASE MURJ"/>
    <property type="match status" value="1"/>
</dbReference>